<proteinExistence type="predicted"/>
<evidence type="ECO:0000313" key="2">
    <source>
        <dbReference type="Proteomes" id="UP001215598"/>
    </source>
</evidence>
<comment type="caution">
    <text evidence="1">The sequence shown here is derived from an EMBL/GenBank/DDBJ whole genome shotgun (WGS) entry which is preliminary data.</text>
</comment>
<accession>A0AAD7MY63</accession>
<reference evidence="1" key="1">
    <citation type="submission" date="2023-03" db="EMBL/GenBank/DDBJ databases">
        <title>Massive genome expansion in bonnet fungi (Mycena s.s.) driven by repeated elements and novel gene families across ecological guilds.</title>
        <authorList>
            <consortium name="Lawrence Berkeley National Laboratory"/>
            <person name="Harder C.B."/>
            <person name="Miyauchi S."/>
            <person name="Viragh M."/>
            <person name="Kuo A."/>
            <person name="Thoen E."/>
            <person name="Andreopoulos B."/>
            <person name="Lu D."/>
            <person name="Skrede I."/>
            <person name="Drula E."/>
            <person name="Henrissat B."/>
            <person name="Morin E."/>
            <person name="Kohler A."/>
            <person name="Barry K."/>
            <person name="LaButti K."/>
            <person name="Morin E."/>
            <person name="Salamov A."/>
            <person name="Lipzen A."/>
            <person name="Mereny Z."/>
            <person name="Hegedus B."/>
            <person name="Baldrian P."/>
            <person name="Stursova M."/>
            <person name="Weitz H."/>
            <person name="Taylor A."/>
            <person name="Grigoriev I.V."/>
            <person name="Nagy L.G."/>
            <person name="Martin F."/>
            <person name="Kauserud H."/>
        </authorList>
    </citation>
    <scope>NUCLEOTIDE SEQUENCE</scope>
    <source>
        <strain evidence="1">CBHHK182m</strain>
    </source>
</reference>
<organism evidence="1 2">
    <name type="scientific">Mycena metata</name>
    <dbReference type="NCBI Taxonomy" id="1033252"/>
    <lineage>
        <taxon>Eukaryota</taxon>
        <taxon>Fungi</taxon>
        <taxon>Dikarya</taxon>
        <taxon>Basidiomycota</taxon>
        <taxon>Agaricomycotina</taxon>
        <taxon>Agaricomycetes</taxon>
        <taxon>Agaricomycetidae</taxon>
        <taxon>Agaricales</taxon>
        <taxon>Marasmiineae</taxon>
        <taxon>Mycenaceae</taxon>
        <taxon>Mycena</taxon>
    </lineage>
</organism>
<keyword evidence="2" id="KW-1185">Reference proteome</keyword>
<dbReference type="EMBL" id="JARKIB010000115">
    <property type="protein sequence ID" value="KAJ7737676.1"/>
    <property type="molecule type" value="Genomic_DNA"/>
</dbReference>
<dbReference type="AlphaFoldDB" id="A0AAD7MY63"/>
<evidence type="ECO:0000313" key="1">
    <source>
        <dbReference type="EMBL" id="KAJ7737676.1"/>
    </source>
</evidence>
<dbReference type="Proteomes" id="UP001215598">
    <property type="component" value="Unassembled WGS sequence"/>
</dbReference>
<gene>
    <name evidence="1" type="ORF">B0H16DRAFT_1325746</name>
</gene>
<protein>
    <submittedName>
        <fullName evidence="1">Uncharacterized protein</fullName>
    </submittedName>
</protein>
<name>A0AAD7MY63_9AGAR</name>
<sequence>MVLSSHSIAVDCRRWKERGKLIVPREWRLCRFCGTDIKDPPHTMFLCDHPKLAKIHEIFLAKIYAEVPEIHGRATSPWAFFADVLQQREITPLLGWCLLNLVRMHPARGRCATASVYWWIPGN</sequence>